<gene>
    <name evidence="3" type="ORF">EQM06_03110</name>
</gene>
<dbReference type="InterPro" id="IPR001650">
    <property type="entry name" value="Helicase_C-like"/>
</dbReference>
<dbReference type="InterPro" id="IPR038718">
    <property type="entry name" value="SNF2-like_sf"/>
</dbReference>
<feature type="domain" description="Helicase ATP-binding" evidence="1">
    <location>
        <begin position="13"/>
        <end position="179"/>
    </location>
</feature>
<keyword evidence="3" id="KW-0067">ATP-binding</keyword>
<keyword evidence="3" id="KW-0378">Hydrolase</keyword>
<dbReference type="PANTHER" id="PTHR45629">
    <property type="entry name" value="SNF2/RAD54 FAMILY MEMBER"/>
    <property type="match status" value="1"/>
</dbReference>
<name>A0A410PTS2_9FIRM</name>
<dbReference type="PANTHER" id="PTHR45629:SF7">
    <property type="entry name" value="DNA EXCISION REPAIR PROTEIN ERCC-6-RELATED"/>
    <property type="match status" value="1"/>
</dbReference>
<dbReference type="Gene3D" id="3.40.50.10810">
    <property type="entry name" value="Tandem AAA-ATPase domain"/>
    <property type="match status" value="1"/>
</dbReference>
<dbReference type="OrthoDB" id="9760715at2"/>
<dbReference type="Proteomes" id="UP000287601">
    <property type="component" value="Chromosome"/>
</dbReference>
<evidence type="ECO:0000259" key="1">
    <source>
        <dbReference type="PROSITE" id="PS51192"/>
    </source>
</evidence>
<reference evidence="3 4" key="1">
    <citation type="submission" date="2019-01" db="EMBL/GenBank/DDBJ databases">
        <title>Draft genomes of a novel of Aminipila strains.</title>
        <authorList>
            <person name="Ma S."/>
        </authorList>
    </citation>
    <scope>NUCLEOTIDE SEQUENCE [LARGE SCALE GENOMIC DNA]</scope>
    <source>
        <strain evidence="4">JN-39</strain>
    </source>
</reference>
<proteinExistence type="predicted"/>
<dbReference type="Pfam" id="PF00176">
    <property type="entry name" value="SNF2-rel_dom"/>
    <property type="match status" value="1"/>
</dbReference>
<feature type="domain" description="Helicase C-terminal" evidence="2">
    <location>
        <begin position="309"/>
        <end position="454"/>
    </location>
</feature>
<dbReference type="CDD" id="cd18013">
    <property type="entry name" value="DEXQc_bact_SNF2"/>
    <property type="match status" value="1"/>
</dbReference>
<dbReference type="InterPro" id="IPR027417">
    <property type="entry name" value="P-loop_NTPase"/>
</dbReference>
<dbReference type="RefSeq" id="WP_128744950.1">
    <property type="nucleotide sequence ID" value="NZ_CP035281.1"/>
</dbReference>
<dbReference type="GO" id="GO:0005524">
    <property type="term" value="F:ATP binding"/>
    <property type="evidence" value="ECO:0007669"/>
    <property type="project" value="InterPro"/>
</dbReference>
<evidence type="ECO:0000313" key="4">
    <source>
        <dbReference type="Proteomes" id="UP000287601"/>
    </source>
</evidence>
<dbReference type="SUPFAM" id="SSF52540">
    <property type="entry name" value="P-loop containing nucleoside triphosphate hydrolases"/>
    <property type="match status" value="2"/>
</dbReference>
<dbReference type="PROSITE" id="PS51192">
    <property type="entry name" value="HELICASE_ATP_BIND_1"/>
    <property type="match status" value="1"/>
</dbReference>
<protein>
    <submittedName>
        <fullName evidence="3">DEAD/DEAH box helicase</fullName>
    </submittedName>
</protein>
<evidence type="ECO:0000259" key="2">
    <source>
        <dbReference type="PROSITE" id="PS51194"/>
    </source>
</evidence>
<dbReference type="GO" id="GO:0004386">
    <property type="term" value="F:helicase activity"/>
    <property type="evidence" value="ECO:0007669"/>
    <property type="project" value="UniProtKB-KW"/>
</dbReference>
<dbReference type="InterPro" id="IPR000330">
    <property type="entry name" value="SNF2_N"/>
</dbReference>
<sequence length="454" mass="51599">MRYAPHDYQAYAIDYIETHPIATVFLDMGLGKTSITLTAISNLLFDSFEVHRVLVIAPLRVARDTWTAEVDKWDHLQNLICSVAVGTEAERKAALMRPADIYIINRENVQWLVEESGIPFTFDMIVIDELSSFKNHNTKRFKSILKVRPRVSRIVGLTGTPASNGLMDLWAEFRILDMGQRLGRFITKYRTDYFMPDKRNGQIIYTYKPLPYAEDAIYRQISDITISMKSTDHLQMPELINSEYTVQLSEDEQKHYAELKQELVLTLEDGEITAANAASLSGKLSQMANGAIYDDNGEVIQIHDRKLDALEDIIEAANGKPILVAYWFKHDLTRISERLKKLHIPFSRLDDSDSIRRWNNGEIPVALIHPASAGHGLNLQSGGSTLVWFGLTWSLELYQQTVARLWRQGQTSETVVVQHIVTKGTIDNRIMKALSQKEHTQTALIDAVKADLKI</sequence>
<organism evidence="3 4">
    <name type="scientific">Aminipila luticellarii</name>
    <dbReference type="NCBI Taxonomy" id="2507160"/>
    <lineage>
        <taxon>Bacteria</taxon>
        <taxon>Bacillati</taxon>
        <taxon>Bacillota</taxon>
        <taxon>Clostridia</taxon>
        <taxon>Peptostreptococcales</taxon>
        <taxon>Anaerovoracaceae</taxon>
        <taxon>Aminipila</taxon>
    </lineage>
</organism>
<dbReference type="EMBL" id="CP035281">
    <property type="protein sequence ID" value="QAT42300.1"/>
    <property type="molecule type" value="Genomic_DNA"/>
</dbReference>
<dbReference type="AlphaFoldDB" id="A0A410PTS2"/>
<keyword evidence="4" id="KW-1185">Reference proteome</keyword>
<dbReference type="InterPro" id="IPR014001">
    <property type="entry name" value="Helicase_ATP-bd"/>
</dbReference>
<dbReference type="InterPro" id="IPR050496">
    <property type="entry name" value="SNF2_RAD54_helicase_repair"/>
</dbReference>
<accession>A0A410PTS2</accession>
<dbReference type="SMART" id="SM00487">
    <property type="entry name" value="DEXDc"/>
    <property type="match status" value="1"/>
</dbReference>
<dbReference type="Pfam" id="PF00271">
    <property type="entry name" value="Helicase_C"/>
    <property type="match status" value="1"/>
</dbReference>
<evidence type="ECO:0000313" key="3">
    <source>
        <dbReference type="EMBL" id="QAT42300.1"/>
    </source>
</evidence>
<keyword evidence="3" id="KW-0547">Nucleotide-binding</keyword>
<keyword evidence="3" id="KW-0347">Helicase</keyword>
<dbReference type="Gene3D" id="3.40.50.300">
    <property type="entry name" value="P-loop containing nucleotide triphosphate hydrolases"/>
    <property type="match status" value="1"/>
</dbReference>
<dbReference type="KEGG" id="amij:EQM06_03110"/>
<dbReference type="PROSITE" id="PS51194">
    <property type="entry name" value="HELICASE_CTER"/>
    <property type="match status" value="1"/>
</dbReference>